<dbReference type="HOGENOM" id="CLU_073112_0_0_1"/>
<feature type="region of interest" description="Disordered" evidence="1">
    <location>
        <begin position="161"/>
        <end position="311"/>
    </location>
</feature>
<dbReference type="RefSeq" id="XP_003646233.1">
    <property type="nucleotide sequence ID" value="XM_003646185.1"/>
</dbReference>
<dbReference type="STRING" id="931890.G8JTR3"/>
<dbReference type="OMA" id="YIHVASR"/>
<feature type="compositionally biased region" description="Low complexity" evidence="1">
    <location>
        <begin position="184"/>
        <end position="208"/>
    </location>
</feature>
<proteinExistence type="predicted"/>
<evidence type="ECO:0000256" key="1">
    <source>
        <dbReference type="SAM" id="MobiDB-lite"/>
    </source>
</evidence>
<feature type="compositionally biased region" description="Basic and acidic residues" evidence="1">
    <location>
        <begin position="298"/>
        <end position="311"/>
    </location>
</feature>
<feature type="compositionally biased region" description="Polar residues" evidence="1">
    <location>
        <begin position="244"/>
        <end position="262"/>
    </location>
</feature>
<protein>
    <recommendedName>
        <fullName evidence="4">AMP-activated protein kinase glycogen-binding domain-containing protein</fullName>
    </recommendedName>
</protein>
<dbReference type="CDD" id="cd02859">
    <property type="entry name" value="E_set_AMPKbeta_like_N"/>
    <property type="match status" value="1"/>
</dbReference>
<dbReference type="InterPro" id="IPR014756">
    <property type="entry name" value="Ig_E-set"/>
</dbReference>
<organism evidence="2 3">
    <name type="scientific">Eremothecium cymbalariae (strain CBS 270.75 / DBVPG 7215 / KCTC 17166 / NRRL Y-17582)</name>
    <name type="common">Yeast</name>
    <dbReference type="NCBI Taxonomy" id="931890"/>
    <lineage>
        <taxon>Eukaryota</taxon>
        <taxon>Fungi</taxon>
        <taxon>Dikarya</taxon>
        <taxon>Ascomycota</taxon>
        <taxon>Saccharomycotina</taxon>
        <taxon>Saccharomycetes</taxon>
        <taxon>Saccharomycetales</taxon>
        <taxon>Saccharomycetaceae</taxon>
        <taxon>Eremothecium</taxon>
    </lineage>
</organism>
<dbReference type="GeneID" id="11471570"/>
<feature type="compositionally biased region" description="Polar residues" evidence="1">
    <location>
        <begin position="211"/>
        <end position="223"/>
    </location>
</feature>
<dbReference type="KEGG" id="erc:Ecym_4356"/>
<accession>G8JTR3</accession>
<dbReference type="Gene3D" id="2.60.40.10">
    <property type="entry name" value="Immunoglobulins"/>
    <property type="match status" value="1"/>
</dbReference>
<evidence type="ECO:0008006" key="4">
    <source>
        <dbReference type="Google" id="ProtNLM"/>
    </source>
</evidence>
<reference evidence="3" key="1">
    <citation type="journal article" date="2012" name="G3 (Bethesda)">
        <title>Pichia sorbitophila, an interspecies yeast hybrid reveals early steps of genome resolution following polyploidization.</title>
        <authorList>
            <person name="Leh Louis V."/>
            <person name="Despons L."/>
            <person name="Friedrich A."/>
            <person name="Martin T."/>
            <person name="Durrens P."/>
            <person name="Casaregola S."/>
            <person name="Neuveglise C."/>
            <person name="Fairhead C."/>
            <person name="Marck C."/>
            <person name="Cruz J.A."/>
            <person name="Straub M.L."/>
            <person name="Kugler V."/>
            <person name="Sacerdot C."/>
            <person name="Uzunov Z."/>
            <person name="Thierry A."/>
            <person name="Weiss S."/>
            <person name="Bleykasten C."/>
            <person name="De Montigny J."/>
            <person name="Jacques N."/>
            <person name="Jung P."/>
            <person name="Lemaire M."/>
            <person name="Mallet S."/>
            <person name="Morel G."/>
            <person name="Richard G.F."/>
            <person name="Sarkar A."/>
            <person name="Savel G."/>
            <person name="Schacherer J."/>
            <person name="Seret M.L."/>
            <person name="Talla E."/>
            <person name="Samson G."/>
            <person name="Jubin C."/>
            <person name="Poulain J."/>
            <person name="Vacherie B."/>
            <person name="Barbe V."/>
            <person name="Pelletier E."/>
            <person name="Sherman D.J."/>
            <person name="Westhof E."/>
            <person name="Weissenbach J."/>
            <person name="Baret P.V."/>
            <person name="Wincker P."/>
            <person name="Gaillardin C."/>
            <person name="Dujon B."/>
            <person name="Souciet J.L."/>
        </authorList>
    </citation>
    <scope>NUCLEOTIDE SEQUENCE [LARGE SCALE GENOMIC DNA]</scope>
    <source>
        <strain evidence="3">CBS 270.75 / DBVPG 7215 / KCTC 17166 / NRRL Y-17582</strain>
    </source>
</reference>
<sequence>MPSLELVMEGTKVHFSSSDHITITGDFDQWQHEKYTLKYDDVEGVFRVEVPYSGEKELIFKFVLNGTNWTTVECFEELMDGEGHVNNRVFCEDWLKDGETEEVSESEGEELRESDMTMDDVTISSPDQGSDGYLGLVDPVTTGLEVSEVCQGSENVVTASDKEVENVGVSAESGGNDRRVSANSYGSSSSYSSSSESSDSSDSSSTDSSHFKNQLRMSSSDRNIQSDETVKNSESDDEHRSKKNFVSESPTTYDEASQTINNGKPPLSLPGDYIHVASRGELSSSEDVELSPTVTGEEDLRYSPDPGDNRPRLQGLLSAIRVFKTYWRG</sequence>
<gene>
    <name evidence="2" type="ordered locus">Ecym_4356</name>
</gene>
<keyword evidence="3" id="KW-1185">Reference proteome</keyword>
<dbReference type="FunCoup" id="G8JTR3">
    <property type="interactions" value="11"/>
</dbReference>
<feature type="region of interest" description="Disordered" evidence="1">
    <location>
        <begin position="98"/>
        <end position="136"/>
    </location>
</feature>
<dbReference type="EMBL" id="CP002500">
    <property type="protein sequence ID" value="AET39416.1"/>
    <property type="molecule type" value="Genomic_DNA"/>
</dbReference>
<dbReference type="Proteomes" id="UP000006790">
    <property type="component" value="Chromosome 4"/>
</dbReference>
<name>G8JTR3_ERECY</name>
<dbReference type="eggNOG" id="ENOG502S4ZU">
    <property type="taxonomic scope" value="Eukaryota"/>
</dbReference>
<feature type="compositionally biased region" description="Basic and acidic residues" evidence="1">
    <location>
        <begin position="224"/>
        <end position="240"/>
    </location>
</feature>
<dbReference type="OrthoDB" id="5873279at2759"/>
<dbReference type="InterPro" id="IPR013783">
    <property type="entry name" value="Ig-like_fold"/>
</dbReference>
<dbReference type="AlphaFoldDB" id="G8JTR3"/>
<evidence type="ECO:0000313" key="2">
    <source>
        <dbReference type="EMBL" id="AET39416.1"/>
    </source>
</evidence>
<dbReference type="SUPFAM" id="SSF81296">
    <property type="entry name" value="E set domains"/>
    <property type="match status" value="1"/>
</dbReference>
<dbReference type="InParanoid" id="G8JTR3"/>
<feature type="compositionally biased region" description="Acidic residues" evidence="1">
    <location>
        <begin position="99"/>
        <end position="108"/>
    </location>
</feature>
<evidence type="ECO:0000313" key="3">
    <source>
        <dbReference type="Proteomes" id="UP000006790"/>
    </source>
</evidence>